<dbReference type="GO" id="GO:0016646">
    <property type="term" value="F:oxidoreductase activity, acting on the CH-NH group of donors, NAD or NADP as acceptor"/>
    <property type="evidence" value="ECO:0007669"/>
    <property type="project" value="TreeGrafter"/>
</dbReference>
<gene>
    <name evidence="2" type="ORF">EIB74_13870</name>
</gene>
<dbReference type="Gene3D" id="3.40.50.720">
    <property type="entry name" value="NAD(P)-binding Rossmann-like Domain"/>
    <property type="match status" value="1"/>
</dbReference>
<dbReference type="EMBL" id="CP034161">
    <property type="protein sequence ID" value="AZI40976.1"/>
    <property type="molecule type" value="Genomic_DNA"/>
</dbReference>
<dbReference type="AlphaFoldDB" id="A0A3G8YJ03"/>
<protein>
    <submittedName>
        <fullName evidence="2">SDR family oxidoreductase</fullName>
    </submittedName>
</protein>
<dbReference type="Pfam" id="PF13460">
    <property type="entry name" value="NAD_binding_10"/>
    <property type="match status" value="1"/>
</dbReference>
<dbReference type="SUPFAM" id="SSF51735">
    <property type="entry name" value="NAD(P)-binding Rossmann-fold domains"/>
    <property type="match status" value="1"/>
</dbReference>
<proteinExistence type="predicted"/>
<accession>A0A3G8YJ03</accession>
<evidence type="ECO:0000313" key="2">
    <source>
        <dbReference type="EMBL" id="AZI40976.1"/>
    </source>
</evidence>
<name>A0A3G8YJ03_9FLAO</name>
<feature type="domain" description="NAD(P)-binding" evidence="1">
    <location>
        <begin position="12"/>
        <end position="202"/>
    </location>
</feature>
<dbReference type="Proteomes" id="UP000281810">
    <property type="component" value="Chromosome"/>
</dbReference>
<keyword evidence="3" id="KW-1185">Reference proteome</keyword>
<dbReference type="RefSeq" id="WP_124803753.1">
    <property type="nucleotide sequence ID" value="NZ_CP034161.1"/>
</dbReference>
<organism evidence="2 3">
    <name type="scientific">Epilithonimonas vandammei</name>
    <dbReference type="NCBI Taxonomy" id="2487072"/>
    <lineage>
        <taxon>Bacteria</taxon>
        <taxon>Pseudomonadati</taxon>
        <taxon>Bacteroidota</taxon>
        <taxon>Flavobacteriia</taxon>
        <taxon>Flavobacteriales</taxon>
        <taxon>Weeksellaceae</taxon>
        <taxon>Chryseobacterium group</taxon>
        <taxon>Epilithonimonas</taxon>
    </lineage>
</organism>
<dbReference type="OrthoDB" id="9803892at2"/>
<dbReference type="PANTHER" id="PTHR43355">
    <property type="entry name" value="FLAVIN REDUCTASE (NADPH)"/>
    <property type="match status" value="1"/>
</dbReference>
<dbReference type="InterPro" id="IPR016040">
    <property type="entry name" value="NAD(P)-bd_dom"/>
</dbReference>
<dbReference type="PANTHER" id="PTHR43355:SF2">
    <property type="entry name" value="FLAVIN REDUCTASE (NADPH)"/>
    <property type="match status" value="1"/>
</dbReference>
<dbReference type="InterPro" id="IPR051606">
    <property type="entry name" value="Polyketide_Oxido-like"/>
</dbReference>
<evidence type="ECO:0000259" key="1">
    <source>
        <dbReference type="Pfam" id="PF13460"/>
    </source>
</evidence>
<sequence length="214" mass="24290">MIKKINTFLFEATGGTGKEILIKLLEQKHQVFVLARNPETLNITDDNLKIIKGSIYNPETYQNELSKCDLVISALGTGTSRKPTEIYSKGVQQVITAMRKANVKRLITLTAGAFDPTDPATRNFIVKYIVQPLFKNIYSDMQKWETILENSEEIDWTIIRPSRLLNGKEKGKYRVQLDHCPKGGSKINLSDLADFIVKQINSDKYIHQKVAIAY</sequence>
<dbReference type="CDD" id="cd05244">
    <property type="entry name" value="BVR-B_like_SDR_a"/>
    <property type="match status" value="1"/>
</dbReference>
<dbReference type="InterPro" id="IPR036291">
    <property type="entry name" value="NAD(P)-bd_dom_sf"/>
</dbReference>
<evidence type="ECO:0000313" key="3">
    <source>
        <dbReference type="Proteomes" id="UP000281810"/>
    </source>
</evidence>
<reference evidence="3" key="1">
    <citation type="submission" date="2018-11" db="EMBL/GenBank/DDBJ databases">
        <title>Proposal to divide the Flavobacteriaceae and reorganize its genera based on Amino Acid Identity values calculated from whole genome sequences.</title>
        <authorList>
            <person name="Nicholson A.C."/>
            <person name="Gulvik C.A."/>
            <person name="Whitney A.M."/>
            <person name="Humrighouse B.W."/>
            <person name="Bell M."/>
            <person name="Holmes B."/>
            <person name="Steigerwalt A.B."/>
            <person name="Villarma A."/>
            <person name="Sheth M."/>
            <person name="Batra D."/>
            <person name="Pryor J."/>
            <person name="Bernardet J.-F."/>
            <person name="Hugo C."/>
            <person name="Kampfer P."/>
            <person name="Newman J.D."/>
            <person name="McQuiston J.R."/>
        </authorList>
    </citation>
    <scope>NUCLEOTIDE SEQUENCE [LARGE SCALE GENOMIC DNA]</scope>
    <source>
        <strain evidence="3">F5649</strain>
    </source>
</reference>